<evidence type="ECO:0000313" key="2">
    <source>
        <dbReference type="WBParaSite" id="PS1159_v2.g3503.t1"/>
    </source>
</evidence>
<name>A0AC35GB34_9BILA</name>
<protein>
    <submittedName>
        <fullName evidence="2">Uncharacterized protein</fullName>
    </submittedName>
</protein>
<proteinExistence type="predicted"/>
<organism evidence="1 2">
    <name type="scientific">Panagrolaimus sp. PS1159</name>
    <dbReference type="NCBI Taxonomy" id="55785"/>
    <lineage>
        <taxon>Eukaryota</taxon>
        <taxon>Metazoa</taxon>
        <taxon>Ecdysozoa</taxon>
        <taxon>Nematoda</taxon>
        <taxon>Chromadorea</taxon>
        <taxon>Rhabditida</taxon>
        <taxon>Tylenchina</taxon>
        <taxon>Panagrolaimomorpha</taxon>
        <taxon>Panagrolaimoidea</taxon>
        <taxon>Panagrolaimidae</taxon>
        <taxon>Panagrolaimus</taxon>
    </lineage>
</organism>
<accession>A0AC35GB34</accession>
<dbReference type="WBParaSite" id="PS1159_v2.g3503.t1">
    <property type="protein sequence ID" value="PS1159_v2.g3503.t1"/>
    <property type="gene ID" value="PS1159_v2.g3503"/>
</dbReference>
<dbReference type="Proteomes" id="UP000887580">
    <property type="component" value="Unplaced"/>
</dbReference>
<reference evidence="2" key="1">
    <citation type="submission" date="2022-11" db="UniProtKB">
        <authorList>
            <consortium name="WormBaseParasite"/>
        </authorList>
    </citation>
    <scope>IDENTIFICATION</scope>
</reference>
<sequence length="162" mass="18218">MVLPAEIKAALEQNYGSFGHLFCVVVAEQNPDDFQFSLSYDCPEPDCVVLLNFGKKMVFIFNNNPSPLYKNCAVNNDLENEAKANEWCTKHELATASTFKDEFKSCDFAATVVIREALHPFFSMSDKTAFRTTLYNLFGRFGSKVYLIASWKPCPSPCLDGL</sequence>
<evidence type="ECO:0000313" key="1">
    <source>
        <dbReference type="Proteomes" id="UP000887580"/>
    </source>
</evidence>